<feature type="region of interest" description="Disordered" evidence="1">
    <location>
        <begin position="180"/>
        <end position="225"/>
    </location>
</feature>
<evidence type="ECO:0000313" key="2">
    <source>
        <dbReference type="EMBL" id="CAK0832977.1"/>
    </source>
</evidence>
<organism evidence="2 3">
    <name type="scientific">Prorocentrum cordatum</name>
    <dbReference type="NCBI Taxonomy" id="2364126"/>
    <lineage>
        <taxon>Eukaryota</taxon>
        <taxon>Sar</taxon>
        <taxon>Alveolata</taxon>
        <taxon>Dinophyceae</taxon>
        <taxon>Prorocentrales</taxon>
        <taxon>Prorocentraceae</taxon>
        <taxon>Prorocentrum</taxon>
    </lineage>
</organism>
<gene>
    <name evidence="2" type="ORF">PCOR1329_LOCUS30817</name>
</gene>
<feature type="compositionally biased region" description="Low complexity" evidence="1">
    <location>
        <begin position="16"/>
        <end position="29"/>
    </location>
</feature>
<dbReference type="Proteomes" id="UP001189429">
    <property type="component" value="Unassembled WGS sequence"/>
</dbReference>
<dbReference type="EMBL" id="CAUYUJ010011969">
    <property type="protein sequence ID" value="CAK0832977.1"/>
    <property type="molecule type" value="Genomic_DNA"/>
</dbReference>
<accession>A0ABN9SMA8</accession>
<sequence length="308" mass="32644">MPGSSGRQRAGEAGEEGSLAAAEPSAAGSPRGGLEEPRIEEGLVRWARAQRRTEAGRAVRWTSGTEEELLRIEATAQEQAARLSSHLRLCPHSAAQEGELEPEGLREAWEARWRLAQTGLVRVEEAQRADAEDLARGVLAGLLRSRAGWVLGEDPADGGWHHEARFESLLCELPGLAREEGAGHEGASRSPARSRIPLQEPEEASTGAAPGSSRGLGGPGGAAALPHPRGASAWLVVGGTGGKGILVRDGCGLGSAPQPLRLMRGARVEQVERRGDRLCFRKLSGDGPREGWVSLAARGQQLLRREPP</sequence>
<feature type="region of interest" description="Disordered" evidence="1">
    <location>
        <begin position="1"/>
        <end position="40"/>
    </location>
</feature>
<keyword evidence="3" id="KW-1185">Reference proteome</keyword>
<protein>
    <submittedName>
        <fullName evidence="2">Uncharacterized protein</fullName>
    </submittedName>
</protein>
<name>A0ABN9SMA8_9DINO</name>
<comment type="caution">
    <text evidence="2">The sequence shown here is derived from an EMBL/GenBank/DDBJ whole genome shotgun (WGS) entry which is preliminary data.</text>
</comment>
<evidence type="ECO:0000313" key="3">
    <source>
        <dbReference type="Proteomes" id="UP001189429"/>
    </source>
</evidence>
<evidence type="ECO:0000256" key="1">
    <source>
        <dbReference type="SAM" id="MobiDB-lite"/>
    </source>
</evidence>
<reference evidence="2" key="1">
    <citation type="submission" date="2023-10" db="EMBL/GenBank/DDBJ databases">
        <authorList>
            <person name="Chen Y."/>
            <person name="Shah S."/>
            <person name="Dougan E. K."/>
            <person name="Thang M."/>
            <person name="Chan C."/>
        </authorList>
    </citation>
    <scope>NUCLEOTIDE SEQUENCE [LARGE SCALE GENOMIC DNA]</scope>
</reference>
<proteinExistence type="predicted"/>